<evidence type="ECO:0000256" key="1">
    <source>
        <dbReference type="ARBA" id="ARBA00023015"/>
    </source>
</evidence>
<protein>
    <submittedName>
        <fullName evidence="6">DNA-binding NarL/FixJ family response regulator</fullName>
    </submittedName>
</protein>
<accession>A0A840ITK5</accession>
<evidence type="ECO:0000256" key="4">
    <source>
        <dbReference type="SAM" id="MobiDB-lite"/>
    </source>
</evidence>
<feature type="region of interest" description="Disordered" evidence="4">
    <location>
        <begin position="1"/>
        <end position="24"/>
    </location>
</feature>
<dbReference type="InterPro" id="IPR036388">
    <property type="entry name" value="WH-like_DNA-bd_sf"/>
</dbReference>
<evidence type="ECO:0000313" key="6">
    <source>
        <dbReference type="EMBL" id="MBB4684488.1"/>
    </source>
</evidence>
<dbReference type="GO" id="GO:0006355">
    <property type="term" value="P:regulation of DNA-templated transcription"/>
    <property type="evidence" value="ECO:0007669"/>
    <property type="project" value="InterPro"/>
</dbReference>
<organism evidence="6 7">
    <name type="scientific">Amycolatopsis jiangsuensis</name>
    <dbReference type="NCBI Taxonomy" id="1181879"/>
    <lineage>
        <taxon>Bacteria</taxon>
        <taxon>Bacillati</taxon>
        <taxon>Actinomycetota</taxon>
        <taxon>Actinomycetes</taxon>
        <taxon>Pseudonocardiales</taxon>
        <taxon>Pseudonocardiaceae</taxon>
        <taxon>Amycolatopsis</taxon>
    </lineage>
</organism>
<name>A0A840ITK5_9PSEU</name>
<evidence type="ECO:0000259" key="5">
    <source>
        <dbReference type="PROSITE" id="PS50043"/>
    </source>
</evidence>
<dbReference type="RefSeq" id="WP_378272907.1">
    <property type="nucleotide sequence ID" value="NZ_JBHUKT010000015.1"/>
</dbReference>
<reference evidence="6 7" key="1">
    <citation type="submission" date="2020-08" db="EMBL/GenBank/DDBJ databases">
        <title>Sequencing the genomes of 1000 actinobacteria strains.</title>
        <authorList>
            <person name="Klenk H.-P."/>
        </authorList>
    </citation>
    <scope>NUCLEOTIDE SEQUENCE [LARGE SCALE GENOMIC DNA]</scope>
    <source>
        <strain evidence="6 7">DSM 45859</strain>
    </source>
</reference>
<dbReference type="PRINTS" id="PR00038">
    <property type="entry name" value="HTHLUXR"/>
</dbReference>
<dbReference type="AlphaFoldDB" id="A0A840ITK5"/>
<evidence type="ECO:0000256" key="2">
    <source>
        <dbReference type="ARBA" id="ARBA00023125"/>
    </source>
</evidence>
<gene>
    <name evidence="6" type="ORF">BJY18_001973</name>
</gene>
<keyword evidence="1" id="KW-0805">Transcription regulation</keyword>
<dbReference type="InterPro" id="IPR016032">
    <property type="entry name" value="Sig_transdc_resp-reg_C-effctor"/>
</dbReference>
<dbReference type="SMART" id="SM00421">
    <property type="entry name" value="HTH_LUXR"/>
    <property type="match status" value="1"/>
</dbReference>
<dbReference type="PROSITE" id="PS50043">
    <property type="entry name" value="HTH_LUXR_2"/>
    <property type="match status" value="1"/>
</dbReference>
<dbReference type="PANTHER" id="PTHR44688">
    <property type="entry name" value="DNA-BINDING TRANSCRIPTIONAL ACTIVATOR DEVR_DOSR"/>
    <property type="match status" value="1"/>
</dbReference>
<dbReference type="Pfam" id="PF00196">
    <property type="entry name" value="GerE"/>
    <property type="match status" value="1"/>
</dbReference>
<dbReference type="Gene3D" id="1.10.10.10">
    <property type="entry name" value="Winged helix-like DNA-binding domain superfamily/Winged helix DNA-binding domain"/>
    <property type="match status" value="1"/>
</dbReference>
<keyword evidence="7" id="KW-1185">Reference proteome</keyword>
<dbReference type="SUPFAM" id="SSF46894">
    <property type="entry name" value="C-terminal effector domain of the bipartite response regulators"/>
    <property type="match status" value="1"/>
</dbReference>
<sequence>MEAATRAGKPTPIDRLSRSRGRTQEARARLVYGEWLRREGRRVDARVQLRAAQESFAEMGAHAFAERASRELLATGERARRRVPETSSQLTPQESRIAVLARDGRSNPEIGTALSISPRTVEYHLHKVFTKLDIASRTELHLVLSAARTR</sequence>
<dbReference type="PANTHER" id="PTHR44688:SF16">
    <property type="entry name" value="DNA-BINDING TRANSCRIPTIONAL ACTIVATOR DEVR_DOSR"/>
    <property type="match status" value="1"/>
</dbReference>
<dbReference type="Proteomes" id="UP000581769">
    <property type="component" value="Unassembled WGS sequence"/>
</dbReference>
<keyword evidence="2 6" id="KW-0238">DNA-binding</keyword>
<dbReference type="CDD" id="cd06170">
    <property type="entry name" value="LuxR_C_like"/>
    <property type="match status" value="1"/>
</dbReference>
<proteinExistence type="predicted"/>
<comment type="caution">
    <text evidence="6">The sequence shown here is derived from an EMBL/GenBank/DDBJ whole genome shotgun (WGS) entry which is preliminary data.</text>
</comment>
<evidence type="ECO:0000313" key="7">
    <source>
        <dbReference type="Proteomes" id="UP000581769"/>
    </source>
</evidence>
<dbReference type="GO" id="GO:0003677">
    <property type="term" value="F:DNA binding"/>
    <property type="evidence" value="ECO:0007669"/>
    <property type="project" value="UniProtKB-KW"/>
</dbReference>
<keyword evidence="3" id="KW-0804">Transcription</keyword>
<dbReference type="EMBL" id="JACHMG010000001">
    <property type="protein sequence ID" value="MBB4684488.1"/>
    <property type="molecule type" value="Genomic_DNA"/>
</dbReference>
<evidence type="ECO:0000256" key="3">
    <source>
        <dbReference type="ARBA" id="ARBA00023163"/>
    </source>
</evidence>
<feature type="domain" description="HTH luxR-type" evidence="5">
    <location>
        <begin position="83"/>
        <end position="150"/>
    </location>
</feature>
<dbReference type="InterPro" id="IPR000792">
    <property type="entry name" value="Tscrpt_reg_LuxR_C"/>
</dbReference>